<dbReference type="AlphaFoldDB" id="A0A1S9UJX5"/>
<dbReference type="InterPro" id="IPR000182">
    <property type="entry name" value="GNAT_dom"/>
</dbReference>
<comment type="caution">
    <text evidence="2">The sequence shown here is derived from an EMBL/GenBank/DDBJ whole genome shotgun (WGS) entry which is preliminary data.</text>
</comment>
<name>A0A1S9UJX5_BACCE</name>
<reference evidence="2 3" key="1">
    <citation type="submission" date="2017-01" db="EMBL/GenBank/DDBJ databases">
        <title>Bacillus cereus isolates.</title>
        <authorList>
            <person name="Beno S.M."/>
        </authorList>
    </citation>
    <scope>NUCLEOTIDE SEQUENCE [LARGE SCALE GENOMIC DNA]</scope>
    <source>
        <strain evidence="2 3">FSL M7-1219</strain>
    </source>
</reference>
<dbReference type="GO" id="GO:0016747">
    <property type="term" value="F:acyltransferase activity, transferring groups other than amino-acyl groups"/>
    <property type="evidence" value="ECO:0007669"/>
    <property type="project" value="InterPro"/>
</dbReference>
<sequence>MFCRKTKLNKSLRELSFYKKRDEQQRKSNIRCKEYPHILLKDTNYIIIDLLDDTHTTAIYIYKLDRPAEQWMFDLGFELQSESFAKLIGKLEFGLITEGKAEIKKLNVNKEYRNQGFATYMMKKAIAWGGSQNLSELNLTACTSVQKLGNELNQAELVSFYYKLGFRNTFPKSNRMTYKYCGSGAETYK</sequence>
<keyword evidence="2" id="KW-0808">Transferase</keyword>
<dbReference type="InterPro" id="IPR016181">
    <property type="entry name" value="Acyl_CoA_acyltransferase"/>
</dbReference>
<dbReference type="PROSITE" id="PS51186">
    <property type="entry name" value="GNAT"/>
    <property type="match status" value="1"/>
</dbReference>
<proteinExistence type="predicted"/>
<dbReference type="SUPFAM" id="SSF55729">
    <property type="entry name" value="Acyl-CoA N-acyltransferases (Nat)"/>
    <property type="match status" value="1"/>
</dbReference>
<dbReference type="RefSeq" id="WP_078181228.1">
    <property type="nucleotide sequence ID" value="NZ_MUAL01000039.1"/>
</dbReference>
<evidence type="ECO:0000313" key="3">
    <source>
        <dbReference type="Proteomes" id="UP000191124"/>
    </source>
</evidence>
<accession>A0A1S9UJX5</accession>
<dbReference type="Proteomes" id="UP000191124">
    <property type="component" value="Unassembled WGS sequence"/>
</dbReference>
<dbReference type="Pfam" id="PF00583">
    <property type="entry name" value="Acetyltransf_1"/>
    <property type="match status" value="1"/>
</dbReference>
<protein>
    <submittedName>
        <fullName evidence="2">GNAT family N-acetyltransferase</fullName>
    </submittedName>
</protein>
<dbReference type="EMBL" id="MUAL01000039">
    <property type="protein sequence ID" value="OOR22536.1"/>
    <property type="molecule type" value="Genomic_DNA"/>
</dbReference>
<evidence type="ECO:0000313" key="2">
    <source>
        <dbReference type="EMBL" id="OOR22536.1"/>
    </source>
</evidence>
<feature type="domain" description="N-acetyltransferase" evidence="1">
    <location>
        <begin position="30"/>
        <end position="181"/>
    </location>
</feature>
<dbReference type="CDD" id="cd04301">
    <property type="entry name" value="NAT_SF"/>
    <property type="match status" value="1"/>
</dbReference>
<organism evidence="2 3">
    <name type="scientific">Bacillus cereus</name>
    <dbReference type="NCBI Taxonomy" id="1396"/>
    <lineage>
        <taxon>Bacteria</taxon>
        <taxon>Bacillati</taxon>
        <taxon>Bacillota</taxon>
        <taxon>Bacilli</taxon>
        <taxon>Bacillales</taxon>
        <taxon>Bacillaceae</taxon>
        <taxon>Bacillus</taxon>
        <taxon>Bacillus cereus group</taxon>
    </lineage>
</organism>
<dbReference type="Gene3D" id="3.40.630.30">
    <property type="match status" value="1"/>
</dbReference>
<evidence type="ECO:0000259" key="1">
    <source>
        <dbReference type="PROSITE" id="PS51186"/>
    </source>
</evidence>
<gene>
    <name evidence="2" type="ORF">BW892_18615</name>
</gene>